<accession>F6H8X9</accession>
<organism evidence="1 2">
    <name type="scientific">Vitis vinifera</name>
    <name type="common">Grape</name>
    <dbReference type="NCBI Taxonomy" id="29760"/>
    <lineage>
        <taxon>Eukaryota</taxon>
        <taxon>Viridiplantae</taxon>
        <taxon>Streptophyta</taxon>
        <taxon>Embryophyta</taxon>
        <taxon>Tracheophyta</taxon>
        <taxon>Spermatophyta</taxon>
        <taxon>Magnoliopsida</taxon>
        <taxon>eudicotyledons</taxon>
        <taxon>Gunneridae</taxon>
        <taxon>Pentapetalae</taxon>
        <taxon>rosids</taxon>
        <taxon>Vitales</taxon>
        <taxon>Vitaceae</taxon>
        <taxon>Viteae</taxon>
        <taxon>Vitis</taxon>
    </lineage>
</organism>
<dbReference type="AlphaFoldDB" id="F6H8X9"/>
<reference evidence="2" key="1">
    <citation type="journal article" date="2007" name="Nature">
        <title>The grapevine genome sequence suggests ancestral hexaploidization in major angiosperm phyla.</title>
        <authorList>
            <consortium name="The French-Italian Public Consortium for Grapevine Genome Characterization."/>
            <person name="Jaillon O."/>
            <person name="Aury J.-M."/>
            <person name="Noel B."/>
            <person name="Policriti A."/>
            <person name="Clepet C."/>
            <person name="Casagrande A."/>
            <person name="Choisne N."/>
            <person name="Aubourg S."/>
            <person name="Vitulo N."/>
            <person name="Jubin C."/>
            <person name="Vezzi A."/>
            <person name="Legeai F."/>
            <person name="Hugueney P."/>
            <person name="Dasilva C."/>
            <person name="Horner D."/>
            <person name="Mica E."/>
            <person name="Jublot D."/>
            <person name="Poulain J."/>
            <person name="Bruyere C."/>
            <person name="Billault A."/>
            <person name="Segurens B."/>
            <person name="Gouyvenoux M."/>
            <person name="Ugarte E."/>
            <person name="Cattonaro F."/>
            <person name="Anthouard V."/>
            <person name="Vico V."/>
            <person name="Del Fabbro C."/>
            <person name="Alaux M."/>
            <person name="Di Gaspero G."/>
            <person name="Dumas V."/>
            <person name="Felice N."/>
            <person name="Paillard S."/>
            <person name="Juman I."/>
            <person name="Moroldo M."/>
            <person name="Scalabrin S."/>
            <person name="Canaguier A."/>
            <person name="Le Clainche I."/>
            <person name="Malacrida G."/>
            <person name="Durand E."/>
            <person name="Pesole G."/>
            <person name="Laucou V."/>
            <person name="Chatelet P."/>
            <person name="Merdinoglu D."/>
            <person name="Delledonne M."/>
            <person name="Pezzotti M."/>
            <person name="Lecharny A."/>
            <person name="Scarpelli C."/>
            <person name="Artiguenave F."/>
            <person name="Pe M.E."/>
            <person name="Valle G."/>
            <person name="Morgante M."/>
            <person name="Caboche M."/>
            <person name="Adam-Blondon A.-F."/>
            <person name="Weissenbach J."/>
            <person name="Quetier F."/>
            <person name="Wincker P."/>
        </authorList>
    </citation>
    <scope>NUCLEOTIDE SEQUENCE [LARGE SCALE GENOMIC DNA]</scope>
    <source>
        <strain evidence="2">cv. Pinot noir / PN40024</strain>
    </source>
</reference>
<dbReference type="ExpressionAtlas" id="F6H8X9">
    <property type="expression patterns" value="baseline and differential"/>
</dbReference>
<evidence type="ECO:0008006" key="3">
    <source>
        <dbReference type="Google" id="ProtNLM"/>
    </source>
</evidence>
<dbReference type="InParanoid" id="F6H8X9"/>
<protein>
    <recommendedName>
        <fullName evidence="3">TMV resistance protein N</fullName>
    </recommendedName>
</protein>
<dbReference type="EMBL" id="FN595497">
    <property type="protein sequence ID" value="CCB48717.1"/>
    <property type="molecule type" value="Genomic_DNA"/>
</dbReference>
<dbReference type="PaxDb" id="29760-VIT_12s0034g01320.t01"/>
<name>F6H8X9_VITVI</name>
<dbReference type="Proteomes" id="UP000009183">
    <property type="component" value="Chromosome 12"/>
</dbReference>
<dbReference type="OrthoDB" id="1936883at2759"/>
<gene>
    <name evidence="1" type="ordered locus">VIT_12s0034g01320</name>
</gene>
<keyword evidence="2" id="KW-1185">Reference proteome</keyword>
<proteinExistence type="predicted"/>
<sequence length="160" mass="17798">MGLAVCVVFHANIGMGKFGRSAYFSMNESGGFSLHNTVSMHFSKADHIWFGYRPLFGDVFSSSIDHLKVSFAGSNRAGEVVKKCGVRLVFEQDEPCGREEEMNHVLEGEGDYKWMGTFATPRFSAFTPSPSPLSHFMKKWFLSALDIGSSVTENKTRILV</sequence>
<evidence type="ECO:0000313" key="1">
    <source>
        <dbReference type="EMBL" id="CCB48717.1"/>
    </source>
</evidence>
<evidence type="ECO:0000313" key="2">
    <source>
        <dbReference type="Proteomes" id="UP000009183"/>
    </source>
</evidence>
<dbReference type="HOGENOM" id="CLU_1655324_0_0_1"/>